<feature type="transmembrane region" description="Helical" evidence="5">
    <location>
        <begin position="332"/>
        <end position="352"/>
    </location>
</feature>
<dbReference type="EMBL" id="CP035913">
    <property type="protein sequence ID" value="QBE66779.1"/>
    <property type="molecule type" value="Genomic_DNA"/>
</dbReference>
<feature type="transmembrane region" description="Helical" evidence="5">
    <location>
        <begin position="421"/>
        <end position="441"/>
    </location>
</feature>
<dbReference type="GO" id="GO:0046943">
    <property type="term" value="F:carboxylic acid transmembrane transporter activity"/>
    <property type="evidence" value="ECO:0007669"/>
    <property type="project" value="TreeGrafter"/>
</dbReference>
<protein>
    <submittedName>
        <fullName evidence="7">MFS transporter</fullName>
    </submittedName>
</protein>
<dbReference type="InterPro" id="IPR036259">
    <property type="entry name" value="MFS_trans_sf"/>
</dbReference>
<evidence type="ECO:0000259" key="6">
    <source>
        <dbReference type="PROSITE" id="PS50850"/>
    </source>
</evidence>
<dbReference type="Pfam" id="PF07690">
    <property type="entry name" value="MFS_1"/>
    <property type="match status" value="1"/>
</dbReference>
<dbReference type="PANTHER" id="PTHR23508:SF10">
    <property type="entry name" value="CARBOXYLIC ACID TRANSPORTER PROTEIN HOMOLOG"/>
    <property type="match status" value="1"/>
</dbReference>
<feature type="transmembrane region" description="Helical" evidence="5">
    <location>
        <begin position="299"/>
        <end position="320"/>
    </location>
</feature>
<evidence type="ECO:0000313" key="8">
    <source>
        <dbReference type="Proteomes" id="UP000290637"/>
    </source>
</evidence>
<evidence type="ECO:0000256" key="1">
    <source>
        <dbReference type="ARBA" id="ARBA00004141"/>
    </source>
</evidence>
<gene>
    <name evidence="7" type="ORF">EWM63_30580</name>
</gene>
<dbReference type="Proteomes" id="UP000290637">
    <property type="component" value="Chromosome"/>
</dbReference>
<dbReference type="PANTHER" id="PTHR23508">
    <property type="entry name" value="CARBOXYLIC ACID TRANSPORTER PROTEIN HOMOLOG"/>
    <property type="match status" value="1"/>
</dbReference>
<reference evidence="7 8" key="1">
    <citation type="submission" date="2019-02" db="EMBL/GenBank/DDBJ databases">
        <title>Draft Genome Sequences of Six Type Strains of the Genus Massilia.</title>
        <authorList>
            <person name="Miess H."/>
            <person name="Frediansyhah A."/>
            <person name="Gross H."/>
        </authorList>
    </citation>
    <scope>NUCLEOTIDE SEQUENCE [LARGE SCALE GENOMIC DNA]</scope>
    <source>
        <strain evidence="7 8">DSM 17473</strain>
    </source>
</reference>
<evidence type="ECO:0000256" key="4">
    <source>
        <dbReference type="ARBA" id="ARBA00023136"/>
    </source>
</evidence>
<dbReference type="OrthoDB" id="3252866at2"/>
<dbReference type="PROSITE" id="PS50850">
    <property type="entry name" value="MFS"/>
    <property type="match status" value="1"/>
</dbReference>
<keyword evidence="3 5" id="KW-1133">Transmembrane helix</keyword>
<sequence>MELFARMAVPGARAGPAARFHGRFVAARGGRMKVEAIPVPRLRDLPRSAWRVAILAGMASYLDAAAIITSGGALVLYKDHFGLTLMRIGQLSAVLTALFAIGALVGGRLGDRFGRRRVFTTTMVGLALGTAMLAFAPSLAVLYAGTIIVGFCIGADLPVSMAMIAEEAPPGFKGRLIAFSHVLWMAAIGTTYVLQVIVGNLGELGGRLMWGHVLVAALLVLALRATLPESVEWMRARADADARSDDTDIDAGGMRQLFNRRFIGPFIALALFYGVFNLAANTGGQFGTLLYTEVAHTSISTAGLVNTAVLVISFASAVLFMRTVDLPSRMTWFVAGGVLAVAGQLMPILFGVNVASLAAWQILQGIGGAFAGESMWKVWSQELFPTLLRSTAQGATTFFTRMLAAVAALATPLLIESGPTTLFVTLTVAVSFTTGLGWLYIRRLPVAAPQSFDFTTTRETR</sequence>
<keyword evidence="4 5" id="KW-0472">Membrane</keyword>
<dbReference type="InterPro" id="IPR011701">
    <property type="entry name" value="MFS"/>
</dbReference>
<feature type="domain" description="Major facilitator superfamily (MFS) profile" evidence="6">
    <location>
        <begin position="49"/>
        <end position="445"/>
    </location>
</feature>
<feature type="transmembrane region" description="Helical" evidence="5">
    <location>
        <begin position="262"/>
        <end position="279"/>
    </location>
</feature>
<feature type="transmembrane region" description="Helical" evidence="5">
    <location>
        <begin position="176"/>
        <end position="197"/>
    </location>
</feature>
<keyword evidence="8" id="KW-1185">Reference proteome</keyword>
<feature type="transmembrane region" description="Helical" evidence="5">
    <location>
        <begin position="209"/>
        <end position="227"/>
    </location>
</feature>
<comment type="subcellular location">
    <subcellularLocation>
        <location evidence="1">Membrane</location>
        <topology evidence="1">Multi-pass membrane protein</topology>
    </subcellularLocation>
</comment>
<evidence type="ECO:0000256" key="3">
    <source>
        <dbReference type="ARBA" id="ARBA00022989"/>
    </source>
</evidence>
<feature type="transmembrane region" description="Helical" evidence="5">
    <location>
        <begin position="88"/>
        <end position="106"/>
    </location>
</feature>
<evidence type="ECO:0000256" key="5">
    <source>
        <dbReference type="SAM" id="Phobius"/>
    </source>
</evidence>
<feature type="transmembrane region" description="Helical" evidence="5">
    <location>
        <begin position="52"/>
        <end position="76"/>
    </location>
</feature>
<keyword evidence="2 5" id="KW-0812">Transmembrane</keyword>
<dbReference type="AlphaFoldDB" id="A0A4P6L578"/>
<dbReference type="GO" id="GO:0005886">
    <property type="term" value="C:plasma membrane"/>
    <property type="evidence" value="ECO:0007669"/>
    <property type="project" value="TreeGrafter"/>
</dbReference>
<proteinExistence type="predicted"/>
<dbReference type="InterPro" id="IPR020846">
    <property type="entry name" value="MFS_dom"/>
</dbReference>
<organism evidence="7 8">
    <name type="scientific">Pseudoduganella lutea</name>
    <dbReference type="NCBI Taxonomy" id="321985"/>
    <lineage>
        <taxon>Bacteria</taxon>
        <taxon>Pseudomonadati</taxon>
        <taxon>Pseudomonadota</taxon>
        <taxon>Betaproteobacteria</taxon>
        <taxon>Burkholderiales</taxon>
        <taxon>Oxalobacteraceae</taxon>
        <taxon>Telluria group</taxon>
        <taxon>Pseudoduganella</taxon>
    </lineage>
</organism>
<evidence type="ECO:0000313" key="7">
    <source>
        <dbReference type="EMBL" id="QBE66779.1"/>
    </source>
</evidence>
<evidence type="ECO:0000256" key="2">
    <source>
        <dbReference type="ARBA" id="ARBA00022692"/>
    </source>
</evidence>
<dbReference type="KEGG" id="plue:EWM63_30580"/>
<dbReference type="Gene3D" id="1.20.1250.20">
    <property type="entry name" value="MFS general substrate transporter like domains"/>
    <property type="match status" value="1"/>
</dbReference>
<feature type="transmembrane region" description="Helical" evidence="5">
    <location>
        <begin position="118"/>
        <end position="136"/>
    </location>
</feature>
<feature type="transmembrane region" description="Helical" evidence="5">
    <location>
        <begin position="142"/>
        <end position="164"/>
    </location>
</feature>
<name>A0A4P6L578_9BURK</name>
<dbReference type="SUPFAM" id="SSF103473">
    <property type="entry name" value="MFS general substrate transporter"/>
    <property type="match status" value="1"/>
</dbReference>
<accession>A0A4P6L578</accession>